<accession>A0AAD5LWG4</accession>
<gene>
    <name evidence="1" type="ORF">KIN20_000672</name>
</gene>
<dbReference type="AlphaFoldDB" id="A0AAD5LWG4"/>
<keyword evidence="2" id="KW-1185">Reference proteome</keyword>
<proteinExistence type="predicted"/>
<comment type="caution">
    <text evidence="1">The sequence shown here is derived from an EMBL/GenBank/DDBJ whole genome shotgun (WGS) entry which is preliminary data.</text>
</comment>
<dbReference type="Proteomes" id="UP001196413">
    <property type="component" value="Unassembled WGS sequence"/>
</dbReference>
<dbReference type="EMBL" id="JAHQIW010000099">
    <property type="protein sequence ID" value="KAJ1346008.1"/>
    <property type="molecule type" value="Genomic_DNA"/>
</dbReference>
<organism evidence="1 2">
    <name type="scientific">Parelaphostrongylus tenuis</name>
    <name type="common">Meningeal worm</name>
    <dbReference type="NCBI Taxonomy" id="148309"/>
    <lineage>
        <taxon>Eukaryota</taxon>
        <taxon>Metazoa</taxon>
        <taxon>Ecdysozoa</taxon>
        <taxon>Nematoda</taxon>
        <taxon>Chromadorea</taxon>
        <taxon>Rhabditida</taxon>
        <taxon>Rhabditina</taxon>
        <taxon>Rhabditomorpha</taxon>
        <taxon>Strongyloidea</taxon>
        <taxon>Metastrongylidae</taxon>
        <taxon>Parelaphostrongylus</taxon>
    </lineage>
</organism>
<sequence length="202" mass="22122">MIGIGFPWSSKITISTKSRHRLLWIGGSFGLSLPNMRSLLILFLFLPVRSSCLLCQQCGGQLHNGKLRLMRGLCCTATTIECPVGLACLRALVVSSRKNFILSGCYFPEDGLIGCDSHTLPHNGTIQRCVCMDQSCQLYFPNGTCPKGLAALVRSNSGVHPLNLTVHPTTQITETLISSPTAVRIEKFADGEPPTRLLFRQF</sequence>
<protein>
    <submittedName>
        <fullName evidence="1">Uncharacterized protein</fullName>
    </submittedName>
</protein>
<evidence type="ECO:0000313" key="1">
    <source>
        <dbReference type="EMBL" id="KAJ1346008.1"/>
    </source>
</evidence>
<name>A0AAD5LWG4_PARTN</name>
<evidence type="ECO:0000313" key="2">
    <source>
        <dbReference type="Proteomes" id="UP001196413"/>
    </source>
</evidence>
<reference evidence="1" key="1">
    <citation type="submission" date="2021-06" db="EMBL/GenBank/DDBJ databases">
        <title>Parelaphostrongylus tenuis whole genome reference sequence.</title>
        <authorList>
            <person name="Garwood T.J."/>
            <person name="Larsen P.A."/>
            <person name="Fountain-Jones N.M."/>
            <person name="Garbe J.R."/>
            <person name="Macchietto M.G."/>
            <person name="Kania S.A."/>
            <person name="Gerhold R.W."/>
            <person name="Richards J.E."/>
            <person name="Wolf T.M."/>
        </authorList>
    </citation>
    <scope>NUCLEOTIDE SEQUENCE</scope>
    <source>
        <strain evidence="1">MNPRO001-30</strain>
        <tissue evidence="1">Meninges</tissue>
    </source>
</reference>